<protein>
    <submittedName>
        <fullName evidence="2">Flagellar hook-associated protein 3</fullName>
    </submittedName>
</protein>
<proteinExistence type="predicted"/>
<evidence type="ECO:0000313" key="2">
    <source>
        <dbReference type="EMBL" id="RJP26171.1"/>
    </source>
</evidence>
<dbReference type="InterPro" id="IPR001492">
    <property type="entry name" value="Flagellin"/>
</dbReference>
<dbReference type="Proteomes" id="UP000265882">
    <property type="component" value="Unassembled WGS sequence"/>
</dbReference>
<dbReference type="NCBIfam" id="TIGR02550">
    <property type="entry name" value="flagell_flgL"/>
    <property type="match status" value="1"/>
</dbReference>
<dbReference type="InterPro" id="IPR013384">
    <property type="entry name" value="Flagell_FlgL"/>
</dbReference>
<keyword evidence="2" id="KW-0969">Cilium</keyword>
<evidence type="ECO:0000313" key="3">
    <source>
        <dbReference type="Proteomes" id="UP000265882"/>
    </source>
</evidence>
<dbReference type="Gene3D" id="1.20.1330.10">
    <property type="entry name" value="f41 fragment of flagellin, N-terminal domain"/>
    <property type="match status" value="2"/>
</dbReference>
<dbReference type="EMBL" id="QZKU01000012">
    <property type="protein sequence ID" value="RJP26171.1"/>
    <property type="molecule type" value="Genomic_DNA"/>
</dbReference>
<gene>
    <name evidence="2" type="primary">flgL</name>
    <name evidence="2" type="ORF">C4520_01015</name>
</gene>
<keyword evidence="2" id="KW-0966">Cell projection</keyword>
<dbReference type="PANTHER" id="PTHR42792">
    <property type="entry name" value="FLAGELLIN"/>
    <property type="match status" value="1"/>
</dbReference>
<organism evidence="2 3">
    <name type="scientific">Abyssobacteria bacterium (strain SURF_5)</name>
    <dbReference type="NCBI Taxonomy" id="2093360"/>
    <lineage>
        <taxon>Bacteria</taxon>
        <taxon>Pseudomonadati</taxon>
        <taxon>Candidatus Hydrogenedentota</taxon>
        <taxon>Candidatus Abyssobacteria</taxon>
    </lineage>
</organism>
<dbReference type="GO" id="GO:0071973">
    <property type="term" value="P:bacterial-type flagellum-dependent cell motility"/>
    <property type="evidence" value="ECO:0007669"/>
    <property type="project" value="InterPro"/>
</dbReference>
<dbReference type="AlphaFoldDB" id="A0A3A4PDT0"/>
<dbReference type="InterPro" id="IPR001029">
    <property type="entry name" value="Flagellin_N"/>
</dbReference>
<reference evidence="2 3" key="1">
    <citation type="journal article" date="2017" name="ISME J.">
        <title>Energy and carbon metabolisms in a deep terrestrial subsurface fluid microbial community.</title>
        <authorList>
            <person name="Momper L."/>
            <person name="Jungbluth S.P."/>
            <person name="Lee M.D."/>
            <person name="Amend J.P."/>
        </authorList>
    </citation>
    <scope>NUCLEOTIDE SEQUENCE [LARGE SCALE GENOMIC DNA]</scope>
    <source>
        <strain evidence="2">SURF_5</strain>
    </source>
</reference>
<feature type="domain" description="Flagellin N-terminal" evidence="1">
    <location>
        <begin position="5"/>
        <end position="141"/>
    </location>
</feature>
<name>A0A3A4PDT0_ABYX5</name>
<sequence>MVTRISNPVIVNTALQNVQNSLRQLQHTQETLATGLVIRRPSDNPLGTAVVMRLRAEINEIDRFISNIDFVESFVTATEGSLGILNDILLDLREITVTEANDTSNPESRAAAAEQVNALIEQLLQTVNSDFGGRYLFAGHDTKTIPFTRTDTGSAYHGDSGLMYVEIGPGNVVPINIPGNQAFATRIGEVIGDPVLEPDLSAGPVYDTPLALLNDGAGVQAGSIVITDGTGASATIDLSSAVTIGDVINAINAAPVDVTASINADGNGLFIDDNTVDPTLPLIIAEDPAASPATTTAADLGILGSSVGSLMGSNLDPVAELDTPVFLLNEGAGINLGTIRITNDTQTASVDLSSALTVGDVIDAINNAGVDVQASLDSTGNRLIINSLIGDTPIVIVSELGGTTAEDLGIFAPGLIEVAEAVRQALLNNDPERLTELIANVDDATSRITSARAKSGQNLVQTDFARSRLLDLQLNFHELRSNTEEADLTEFATKLVNQEVIYQAALSTTVHVLQPTLFSFLR</sequence>
<dbReference type="GO" id="GO:0005198">
    <property type="term" value="F:structural molecule activity"/>
    <property type="evidence" value="ECO:0007669"/>
    <property type="project" value="InterPro"/>
</dbReference>
<evidence type="ECO:0000259" key="1">
    <source>
        <dbReference type="Pfam" id="PF00669"/>
    </source>
</evidence>
<accession>A0A3A4PDT0</accession>
<dbReference type="Pfam" id="PF00669">
    <property type="entry name" value="Flagellin_N"/>
    <property type="match status" value="1"/>
</dbReference>
<comment type="caution">
    <text evidence="2">The sequence shown here is derived from an EMBL/GenBank/DDBJ whole genome shotgun (WGS) entry which is preliminary data.</text>
</comment>
<dbReference type="PANTHER" id="PTHR42792:SF1">
    <property type="entry name" value="FLAGELLAR HOOK-ASSOCIATED PROTEIN 3"/>
    <property type="match status" value="1"/>
</dbReference>
<dbReference type="GO" id="GO:0009424">
    <property type="term" value="C:bacterial-type flagellum hook"/>
    <property type="evidence" value="ECO:0007669"/>
    <property type="project" value="InterPro"/>
</dbReference>
<dbReference type="SUPFAM" id="SSF64518">
    <property type="entry name" value="Phase 1 flagellin"/>
    <property type="match status" value="1"/>
</dbReference>
<keyword evidence="2" id="KW-0282">Flagellum</keyword>